<evidence type="ECO:0000256" key="1">
    <source>
        <dbReference type="SAM" id="Coils"/>
    </source>
</evidence>
<dbReference type="AlphaFoldDB" id="A0A2I4CNM3"/>
<protein>
    <submittedName>
        <fullName evidence="4">N-myc-interactor</fullName>
    </submittedName>
</protein>
<keyword evidence="1" id="KW-0175">Coiled coil</keyword>
<evidence type="ECO:0000313" key="4">
    <source>
        <dbReference type="RefSeq" id="XP_013881577.1"/>
    </source>
</evidence>
<dbReference type="InterPro" id="IPR009909">
    <property type="entry name" value="Nmi/IFP35_dom"/>
</dbReference>
<dbReference type="Gene3D" id="3.30.70.330">
    <property type="match status" value="1"/>
</dbReference>
<dbReference type="InterPro" id="IPR012677">
    <property type="entry name" value="Nucleotide-bd_a/b_plait_sf"/>
</dbReference>
<evidence type="ECO:0000259" key="2">
    <source>
        <dbReference type="Pfam" id="PF07292"/>
    </source>
</evidence>
<dbReference type="GO" id="GO:0005737">
    <property type="term" value="C:cytoplasm"/>
    <property type="evidence" value="ECO:0007669"/>
    <property type="project" value="TreeGrafter"/>
</dbReference>
<dbReference type="GeneID" id="106530492"/>
<sequence>MIAMGNTKHLKMNGDEKQNYEEAVKELKELRVKVEKADDEAARLVLDKLNEEDAKKKAKQEMLVYSDKQRNSKKEFDQNINTLQDEIQKLSKQKQDLLDELKKYHDQLEAQRAEATKLKEKFKIYAQIPNTDVKFLSQMKEETEDDDDDDDSRQLIRGVFTISQRAAVLLRGGQALITFEEEKVASKVLMMTRCLVSCENTTLNVKPEKITIETPIKFQIHLDVSRKELEVLDIPPAMPVERMKDRLEMSFSRPSRGGGEVEKVDYDENTGTGRITFLHPEVTMSLAMRGEYHAHLKSDVNLKVGPVYKYDLQKFQTFCGTAKRTILLDGVEDAEEEEDLQDHLEIHFQKPSNSGGEIENIKYISKGKALQAFFCEDLMD</sequence>
<feature type="coiled-coil region" evidence="1">
    <location>
        <begin position="10"/>
        <end position="121"/>
    </location>
</feature>
<dbReference type="PANTHER" id="PTHR15225:SF4">
    <property type="entry name" value="N-MYC-INTERACTOR"/>
    <property type="match status" value="1"/>
</dbReference>
<feature type="domain" description="NID" evidence="2">
    <location>
        <begin position="175"/>
        <end position="263"/>
    </location>
</feature>
<dbReference type="KEGG" id="alim:106530492"/>
<reference evidence="4" key="1">
    <citation type="submission" date="2025-08" db="UniProtKB">
        <authorList>
            <consortium name="RefSeq"/>
        </authorList>
    </citation>
    <scope>IDENTIFICATION</scope>
    <source>
        <strain evidence="4">Quisiro</strain>
        <tissue evidence="4">Liver</tissue>
    </source>
</reference>
<feature type="domain" description="NID" evidence="2">
    <location>
        <begin position="275"/>
        <end position="360"/>
    </location>
</feature>
<dbReference type="Pfam" id="PF07292">
    <property type="entry name" value="NID"/>
    <property type="match status" value="2"/>
</dbReference>
<dbReference type="OrthoDB" id="9903237at2759"/>
<dbReference type="STRING" id="52670.A0A2I4CNM3"/>
<accession>A0A2I4CNM3</accession>
<dbReference type="CTD" id="9111"/>
<organism evidence="3 4">
    <name type="scientific">Austrofundulus limnaeus</name>
    <name type="common">Annual killifish</name>
    <dbReference type="NCBI Taxonomy" id="52670"/>
    <lineage>
        <taxon>Eukaryota</taxon>
        <taxon>Metazoa</taxon>
        <taxon>Chordata</taxon>
        <taxon>Craniata</taxon>
        <taxon>Vertebrata</taxon>
        <taxon>Euteleostomi</taxon>
        <taxon>Actinopterygii</taxon>
        <taxon>Neopterygii</taxon>
        <taxon>Teleostei</taxon>
        <taxon>Neoteleostei</taxon>
        <taxon>Acanthomorphata</taxon>
        <taxon>Ovalentaria</taxon>
        <taxon>Atherinomorphae</taxon>
        <taxon>Cyprinodontiformes</taxon>
        <taxon>Rivulidae</taxon>
        <taxon>Austrofundulus</taxon>
    </lineage>
</organism>
<dbReference type="InParanoid" id="A0A2I4CNM3"/>
<dbReference type="PANTHER" id="PTHR15225">
    <property type="entry name" value="INTERFERON-INDUCED PROTEIN 35/NMI N-MYC/STAT INTERACTING PROTEIN"/>
    <property type="match status" value="1"/>
</dbReference>
<name>A0A2I4CNM3_AUSLI</name>
<proteinExistence type="predicted"/>
<keyword evidence="3" id="KW-1185">Reference proteome</keyword>
<dbReference type="Proteomes" id="UP000192220">
    <property type="component" value="Unplaced"/>
</dbReference>
<evidence type="ECO:0000313" key="3">
    <source>
        <dbReference type="Proteomes" id="UP000192220"/>
    </source>
</evidence>
<dbReference type="RefSeq" id="XP_013881577.1">
    <property type="nucleotide sequence ID" value="XM_014026123.1"/>
</dbReference>
<gene>
    <name evidence="4" type="primary">nmi</name>
</gene>